<dbReference type="NCBIfam" id="NF042935">
    <property type="entry name" value="SCO6880_fam"/>
    <property type="match status" value="1"/>
</dbReference>
<dbReference type="RefSeq" id="WP_417924360.1">
    <property type="nucleotide sequence ID" value="NZ_JBHSFS010000029.1"/>
</dbReference>
<gene>
    <name evidence="3" type="ORF">ACFPEN_34395</name>
</gene>
<evidence type="ECO:0000313" key="4">
    <source>
        <dbReference type="Proteomes" id="UP001595990"/>
    </source>
</evidence>
<feature type="transmembrane region" description="Helical" evidence="2">
    <location>
        <begin position="46"/>
        <end position="65"/>
    </location>
</feature>
<feature type="transmembrane region" description="Helical" evidence="2">
    <location>
        <begin position="21"/>
        <end position="40"/>
    </location>
</feature>
<keyword evidence="2" id="KW-0812">Transmembrane</keyword>
<evidence type="ECO:0000256" key="2">
    <source>
        <dbReference type="SAM" id="Phobius"/>
    </source>
</evidence>
<accession>A0ABV9BV96</accession>
<protein>
    <submittedName>
        <fullName evidence="3">SCO6880 family protein</fullName>
    </submittedName>
</protein>
<comment type="caution">
    <text evidence="3">The sequence shown here is derived from an EMBL/GenBank/DDBJ whole genome shotgun (WGS) entry which is preliminary data.</text>
</comment>
<evidence type="ECO:0000313" key="3">
    <source>
        <dbReference type="EMBL" id="MFC4517958.1"/>
    </source>
</evidence>
<proteinExistence type="predicted"/>
<keyword evidence="2" id="KW-1133">Transmembrane helix</keyword>
<feature type="region of interest" description="Disordered" evidence="1">
    <location>
        <begin position="385"/>
        <end position="411"/>
    </location>
</feature>
<organism evidence="3 4">
    <name type="scientific">Streptomyces ehimensis</name>
    <dbReference type="NCBI Taxonomy" id="68195"/>
    <lineage>
        <taxon>Bacteria</taxon>
        <taxon>Bacillati</taxon>
        <taxon>Actinomycetota</taxon>
        <taxon>Actinomycetes</taxon>
        <taxon>Kitasatosporales</taxon>
        <taxon>Streptomycetaceae</taxon>
        <taxon>Streptomyces</taxon>
    </lineage>
</organism>
<dbReference type="InterPro" id="IPR049978">
    <property type="entry name" value="SCO6880-like"/>
</dbReference>
<name>A0ABV9BV96_9ACTN</name>
<keyword evidence="4" id="KW-1185">Reference proteome</keyword>
<dbReference type="Proteomes" id="UP001595990">
    <property type="component" value="Unassembled WGS sequence"/>
</dbReference>
<sequence length="479" mass="51397">MSTEPKLYGGWRRSRTLGIGHLNGAQTAVVVLALIVPIILLNVGGLGTLPVTVPLALVVMVLTVWQRHGTPLLSFVAARLRWQWATYRGETSFRGQFLASPQALDLPGVVAPTKLLRVEDSTGTGPVGLVWNQRTGHMTAAVLLSPAGSLLAPSEAQNGSASAWGDTLARLADEETLLAAAVTIQVRPSSGQALIDHVTERVDPSAPAAARQTVRELVARAPRASAQLAAWLTLTTDPYRSSAQKPKGPAEAAAETLRVLDGVDLSGAGADIVRRATDADLMRLVRGAYSPRDMDAPHEQIAEMTWHETGPVAAEDGWTVYQHDGAHSVSWVLREAPRKPVPYDVLLKLLAPGQFARRITLAYRVLPTDEAAAVVEREVNASDARAEYRRRTQRTTTRRERVDAQHAERSATEEALGSGLVQWSVYVTTTVEDAEDLPAAIREVEKAAKLSGGLRFRYAYGGQAAAFAVGLPVGVNPLA</sequence>
<keyword evidence="2" id="KW-0472">Membrane</keyword>
<reference evidence="4" key="1">
    <citation type="journal article" date="2019" name="Int. J. Syst. Evol. Microbiol.">
        <title>The Global Catalogue of Microorganisms (GCM) 10K type strain sequencing project: providing services to taxonomists for standard genome sequencing and annotation.</title>
        <authorList>
            <consortium name="The Broad Institute Genomics Platform"/>
            <consortium name="The Broad Institute Genome Sequencing Center for Infectious Disease"/>
            <person name="Wu L."/>
            <person name="Ma J."/>
        </authorList>
    </citation>
    <scope>NUCLEOTIDE SEQUENCE [LARGE SCALE GENOMIC DNA]</scope>
    <source>
        <strain evidence="4">CECT 8064</strain>
    </source>
</reference>
<feature type="compositionally biased region" description="Basic and acidic residues" evidence="1">
    <location>
        <begin position="397"/>
        <end position="411"/>
    </location>
</feature>
<dbReference type="EMBL" id="JBHSFS010000029">
    <property type="protein sequence ID" value="MFC4517958.1"/>
    <property type="molecule type" value="Genomic_DNA"/>
</dbReference>
<evidence type="ECO:0000256" key="1">
    <source>
        <dbReference type="SAM" id="MobiDB-lite"/>
    </source>
</evidence>